<evidence type="ECO:0000256" key="1">
    <source>
        <dbReference type="SAM" id="MobiDB-lite"/>
    </source>
</evidence>
<evidence type="ECO:0000313" key="2">
    <source>
        <dbReference type="EMBL" id="SVB96115.1"/>
    </source>
</evidence>
<accession>A0A382I9R1</accession>
<feature type="non-terminal residue" evidence="2">
    <location>
        <position position="1"/>
    </location>
</feature>
<sequence>TKSGGKQGRIPTWQTKFGKFK</sequence>
<feature type="region of interest" description="Disordered" evidence="1">
    <location>
        <begin position="1"/>
        <end position="21"/>
    </location>
</feature>
<gene>
    <name evidence="2" type="ORF">METZ01_LOCUS248969</name>
</gene>
<dbReference type="AlphaFoldDB" id="A0A382I9R1"/>
<organism evidence="2">
    <name type="scientific">marine metagenome</name>
    <dbReference type="NCBI Taxonomy" id="408172"/>
    <lineage>
        <taxon>unclassified sequences</taxon>
        <taxon>metagenomes</taxon>
        <taxon>ecological metagenomes</taxon>
    </lineage>
</organism>
<name>A0A382I9R1_9ZZZZ</name>
<dbReference type="EMBL" id="UINC01065944">
    <property type="protein sequence ID" value="SVB96115.1"/>
    <property type="molecule type" value="Genomic_DNA"/>
</dbReference>
<protein>
    <submittedName>
        <fullName evidence="2">Uncharacterized protein</fullName>
    </submittedName>
</protein>
<reference evidence="2" key="1">
    <citation type="submission" date="2018-05" db="EMBL/GenBank/DDBJ databases">
        <authorList>
            <person name="Lanie J.A."/>
            <person name="Ng W.-L."/>
            <person name="Kazmierczak K.M."/>
            <person name="Andrzejewski T.M."/>
            <person name="Davidsen T.M."/>
            <person name="Wayne K.J."/>
            <person name="Tettelin H."/>
            <person name="Glass J.I."/>
            <person name="Rusch D."/>
            <person name="Podicherti R."/>
            <person name="Tsui H.-C.T."/>
            <person name="Winkler M.E."/>
        </authorList>
    </citation>
    <scope>NUCLEOTIDE SEQUENCE</scope>
</reference>
<proteinExistence type="predicted"/>